<evidence type="ECO:0000313" key="15">
    <source>
        <dbReference type="EMBL" id="OAY62343.1"/>
    </source>
</evidence>
<evidence type="ECO:0000259" key="14">
    <source>
        <dbReference type="PROSITE" id="PS50089"/>
    </source>
</evidence>
<keyword evidence="11 13" id="KW-0472">Membrane</keyword>
<dbReference type="GO" id="GO:0006511">
    <property type="term" value="P:ubiquitin-dependent protein catabolic process"/>
    <property type="evidence" value="ECO:0000318"/>
    <property type="project" value="GO_Central"/>
</dbReference>
<feature type="transmembrane region" description="Helical" evidence="13">
    <location>
        <begin position="90"/>
        <end position="111"/>
    </location>
</feature>
<dbReference type="PROSITE" id="PS50089">
    <property type="entry name" value="ZF_RING_2"/>
    <property type="match status" value="1"/>
</dbReference>
<evidence type="ECO:0000256" key="3">
    <source>
        <dbReference type="ARBA" id="ARBA00012483"/>
    </source>
</evidence>
<evidence type="ECO:0000256" key="7">
    <source>
        <dbReference type="ARBA" id="ARBA00022771"/>
    </source>
</evidence>
<sequence length="387" mass="43264">MHNTNPSASSPTSDSVDTSPLLTHSIADHLLRSRRLLRRPPQPLRGAAARLLRRASSRRMMLREPSVRVRENAAEQLEERQSDWAYSKPIIVLDVLWNLVLVGIAVVVLGLSVKEQAEVPLRLWIIGYGMQCVLHIACVIFEYRRRTRRNLGLGVTGAWPSGDSTSGSGSDGDISVDYGAEERANDDETSVVKNLESANTMFSFVWWIAGFYWVTAGGQNVPQDSPQLYWLCITFLAFDVIFVIICVAVASLIGIAICCCLPCIIGILYAMTDREGATKEEIDRLPKYKFCRKGDPEKINGDIQACFGGTMTECEIDTPTERLLSHEDAECCICISAYEDGNELRELPCHHHFHSMCIEKWLYINATCPLCKFNILKASNQIDSEEV</sequence>
<dbReference type="GO" id="GO:0016020">
    <property type="term" value="C:membrane"/>
    <property type="evidence" value="ECO:0007669"/>
    <property type="project" value="UniProtKB-SubCell"/>
</dbReference>
<evidence type="ECO:0000256" key="8">
    <source>
        <dbReference type="ARBA" id="ARBA00022786"/>
    </source>
</evidence>
<keyword evidence="16" id="KW-1185">Reference proteome</keyword>
<dbReference type="Proteomes" id="UP000091857">
    <property type="component" value="Chromosome 1"/>
</dbReference>
<feature type="transmembrane region" description="Helical" evidence="13">
    <location>
        <begin position="123"/>
        <end position="143"/>
    </location>
</feature>
<keyword evidence="5 13" id="KW-0812">Transmembrane</keyword>
<organism evidence="15 16">
    <name type="scientific">Manihot esculenta</name>
    <name type="common">Cassava</name>
    <name type="synonym">Jatropha manihot</name>
    <dbReference type="NCBI Taxonomy" id="3983"/>
    <lineage>
        <taxon>Eukaryota</taxon>
        <taxon>Viridiplantae</taxon>
        <taxon>Streptophyta</taxon>
        <taxon>Embryophyta</taxon>
        <taxon>Tracheophyta</taxon>
        <taxon>Spermatophyta</taxon>
        <taxon>Magnoliopsida</taxon>
        <taxon>eudicotyledons</taxon>
        <taxon>Gunneridae</taxon>
        <taxon>Pentapetalae</taxon>
        <taxon>rosids</taxon>
        <taxon>fabids</taxon>
        <taxon>Malpighiales</taxon>
        <taxon>Euphorbiaceae</taxon>
        <taxon>Crotonoideae</taxon>
        <taxon>Manihoteae</taxon>
        <taxon>Manihot</taxon>
    </lineage>
</organism>
<feature type="domain" description="RING-type" evidence="14">
    <location>
        <begin position="331"/>
        <end position="372"/>
    </location>
</feature>
<accession>A0A2C9WP95</accession>
<dbReference type="EC" id="2.3.2.27" evidence="3"/>
<evidence type="ECO:0000256" key="2">
    <source>
        <dbReference type="ARBA" id="ARBA00004141"/>
    </source>
</evidence>
<evidence type="ECO:0000256" key="4">
    <source>
        <dbReference type="ARBA" id="ARBA00022679"/>
    </source>
</evidence>
<gene>
    <name evidence="15" type="ORF">MANES_01G260900v8</name>
</gene>
<keyword evidence="4" id="KW-0808">Transferase</keyword>
<dbReference type="InterPro" id="IPR001841">
    <property type="entry name" value="Znf_RING"/>
</dbReference>
<evidence type="ECO:0000256" key="10">
    <source>
        <dbReference type="ARBA" id="ARBA00022989"/>
    </source>
</evidence>
<dbReference type="InterPro" id="IPR013083">
    <property type="entry name" value="Znf_RING/FYVE/PHD"/>
</dbReference>
<protein>
    <recommendedName>
        <fullName evidence="3">RING-type E3 ubiquitin transferase</fullName>
        <ecNumber evidence="3">2.3.2.27</ecNumber>
    </recommendedName>
</protein>
<evidence type="ECO:0000256" key="9">
    <source>
        <dbReference type="ARBA" id="ARBA00022833"/>
    </source>
</evidence>
<evidence type="ECO:0000256" key="11">
    <source>
        <dbReference type="ARBA" id="ARBA00023136"/>
    </source>
</evidence>
<dbReference type="GO" id="GO:0008270">
    <property type="term" value="F:zinc ion binding"/>
    <property type="evidence" value="ECO:0007669"/>
    <property type="project" value="UniProtKB-KW"/>
</dbReference>
<feature type="transmembrane region" description="Helical" evidence="13">
    <location>
        <begin position="228"/>
        <end position="247"/>
    </location>
</feature>
<evidence type="ECO:0000256" key="12">
    <source>
        <dbReference type="PROSITE-ProRule" id="PRU00175"/>
    </source>
</evidence>
<keyword evidence="10 13" id="KW-1133">Transmembrane helix</keyword>
<dbReference type="AlphaFoldDB" id="A0A2C9WP95"/>
<keyword evidence="6" id="KW-0479">Metal-binding</keyword>
<name>A0A2C9WP95_MANES</name>
<dbReference type="GO" id="GO:0061630">
    <property type="term" value="F:ubiquitin protein ligase activity"/>
    <property type="evidence" value="ECO:0000318"/>
    <property type="project" value="GO_Central"/>
</dbReference>
<comment type="subcellular location">
    <subcellularLocation>
        <location evidence="2">Membrane</location>
        <topology evidence="2">Multi-pass membrane protein</topology>
    </subcellularLocation>
</comment>
<dbReference type="OMA" id="CVIAEYK"/>
<comment type="catalytic activity">
    <reaction evidence="1">
        <text>S-ubiquitinyl-[E2 ubiquitin-conjugating enzyme]-L-cysteine + [acceptor protein]-L-lysine = [E2 ubiquitin-conjugating enzyme]-L-cysteine + N(6)-ubiquitinyl-[acceptor protein]-L-lysine.</text>
        <dbReference type="EC" id="2.3.2.27"/>
    </reaction>
</comment>
<dbReference type="SMART" id="SM00184">
    <property type="entry name" value="RING"/>
    <property type="match status" value="1"/>
</dbReference>
<comment type="caution">
    <text evidence="15">The sequence shown here is derived from an EMBL/GenBank/DDBJ whole genome shotgun (WGS) entry which is preliminary data.</text>
</comment>
<dbReference type="PANTHER" id="PTHR45977:SF42">
    <property type="entry name" value="RING_U-BOX SUPERFAMILY PROTEIN"/>
    <property type="match status" value="1"/>
</dbReference>
<evidence type="ECO:0000256" key="1">
    <source>
        <dbReference type="ARBA" id="ARBA00000900"/>
    </source>
</evidence>
<dbReference type="GO" id="GO:0016567">
    <property type="term" value="P:protein ubiquitination"/>
    <property type="evidence" value="ECO:0000318"/>
    <property type="project" value="GO_Central"/>
</dbReference>
<dbReference type="Gene3D" id="3.30.40.10">
    <property type="entry name" value="Zinc/RING finger domain, C3HC4 (zinc finger)"/>
    <property type="match status" value="1"/>
</dbReference>
<dbReference type="CDD" id="cd16467">
    <property type="entry name" value="RING-H2_RNF6-like"/>
    <property type="match status" value="1"/>
</dbReference>
<keyword evidence="7 12" id="KW-0863">Zinc-finger</keyword>
<reference evidence="16" key="1">
    <citation type="journal article" date="2016" name="Nat. Biotechnol.">
        <title>Sequencing wild and cultivated cassava and related species reveals extensive interspecific hybridization and genetic diversity.</title>
        <authorList>
            <person name="Bredeson J.V."/>
            <person name="Lyons J.B."/>
            <person name="Prochnik S.E."/>
            <person name="Wu G.A."/>
            <person name="Ha C.M."/>
            <person name="Edsinger-Gonzales E."/>
            <person name="Grimwood J."/>
            <person name="Schmutz J."/>
            <person name="Rabbi I.Y."/>
            <person name="Egesi C."/>
            <person name="Nauluvula P."/>
            <person name="Lebot V."/>
            <person name="Ndunguru J."/>
            <person name="Mkamilo G."/>
            <person name="Bart R.S."/>
            <person name="Setter T.L."/>
            <person name="Gleadow R.M."/>
            <person name="Kulakow P."/>
            <person name="Ferguson M.E."/>
            <person name="Rounsley S."/>
            <person name="Rokhsar D.S."/>
        </authorList>
    </citation>
    <scope>NUCLEOTIDE SEQUENCE [LARGE SCALE GENOMIC DNA]</scope>
    <source>
        <strain evidence="16">cv. AM560-2</strain>
    </source>
</reference>
<keyword evidence="9" id="KW-0862">Zinc</keyword>
<evidence type="ECO:0000256" key="5">
    <source>
        <dbReference type="ARBA" id="ARBA00022692"/>
    </source>
</evidence>
<dbReference type="Pfam" id="PF13639">
    <property type="entry name" value="zf-RING_2"/>
    <property type="match status" value="1"/>
</dbReference>
<feature type="transmembrane region" description="Helical" evidence="13">
    <location>
        <begin position="198"/>
        <end position="216"/>
    </location>
</feature>
<evidence type="ECO:0000256" key="13">
    <source>
        <dbReference type="SAM" id="Phobius"/>
    </source>
</evidence>
<dbReference type="PANTHER" id="PTHR45977">
    <property type="entry name" value="TARGET OF ERK KINASE MPK-1"/>
    <property type="match status" value="1"/>
</dbReference>
<dbReference type="OrthoDB" id="8062037at2759"/>
<keyword evidence="8" id="KW-0833">Ubl conjugation pathway</keyword>
<proteinExistence type="predicted"/>
<evidence type="ECO:0000256" key="6">
    <source>
        <dbReference type="ARBA" id="ARBA00022723"/>
    </source>
</evidence>
<dbReference type="SUPFAM" id="SSF57850">
    <property type="entry name" value="RING/U-box"/>
    <property type="match status" value="1"/>
</dbReference>
<dbReference type="Gramene" id="Manes.01G260900.1.v8.1">
    <property type="protein sequence ID" value="Manes.01G260900.1.v8.1.CDS"/>
    <property type="gene ID" value="Manes.01G260900.v8.1"/>
</dbReference>
<evidence type="ECO:0000313" key="16">
    <source>
        <dbReference type="Proteomes" id="UP000091857"/>
    </source>
</evidence>
<dbReference type="EMBL" id="CM004387">
    <property type="protein sequence ID" value="OAY62343.1"/>
    <property type="molecule type" value="Genomic_DNA"/>
</dbReference>